<dbReference type="RefSeq" id="WP_188383453.1">
    <property type="nucleotide sequence ID" value="NZ_BMEY01000003.1"/>
</dbReference>
<evidence type="ECO:0000313" key="2">
    <source>
        <dbReference type="EMBL" id="GGA67045.1"/>
    </source>
</evidence>
<proteinExistence type="predicted"/>
<dbReference type="Proteomes" id="UP000613512">
    <property type="component" value="Unassembled WGS sequence"/>
</dbReference>
<sequence length="144" mass="17373">MVTVKLLKPYCIKADIEYVYVLLEERQFTISIHDDVYQFVPEKSREFIINRRTKKIENLDATFAFKKDDIIFYLSMNELINIPDFLIKLYFITKPHMEYKQIENINDDINVIIDELEQQNIKRLIDKALDERNEEAFYDLITLL</sequence>
<keyword evidence="3" id="KW-1185">Reference proteome</keyword>
<reference evidence="2" key="1">
    <citation type="journal article" date="2014" name="Int. J. Syst. Evol. Microbiol.">
        <title>Complete genome sequence of Corynebacterium casei LMG S-19264T (=DSM 44701T), isolated from a smear-ripened cheese.</title>
        <authorList>
            <consortium name="US DOE Joint Genome Institute (JGI-PGF)"/>
            <person name="Walter F."/>
            <person name="Albersmeier A."/>
            <person name="Kalinowski J."/>
            <person name="Ruckert C."/>
        </authorList>
    </citation>
    <scope>NUCLEOTIDE SEQUENCE</scope>
    <source>
        <strain evidence="2">CGMCC 1.12408</strain>
    </source>
</reference>
<evidence type="ECO:0000313" key="3">
    <source>
        <dbReference type="Proteomes" id="UP000613512"/>
    </source>
</evidence>
<dbReference type="InterPro" id="IPR027393">
    <property type="entry name" value="Virus_scaffolding_prot_C"/>
</dbReference>
<organism evidence="2 3">
    <name type="scientific">Ornithinibacillus halotolerans</name>
    <dbReference type="NCBI Taxonomy" id="1274357"/>
    <lineage>
        <taxon>Bacteria</taxon>
        <taxon>Bacillati</taxon>
        <taxon>Bacillota</taxon>
        <taxon>Bacilli</taxon>
        <taxon>Bacillales</taxon>
        <taxon>Bacillaceae</taxon>
        <taxon>Ornithinibacillus</taxon>
    </lineage>
</organism>
<name>A0A916W4I3_9BACI</name>
<protein>
    <recommendedName>
        <fullName evidence="1">IDEAL domain-containing protein</fullName>
    </recommendedName>
</protein>
<evidence type="ECO:0000259" key="1">
    <source>
        <dbReference type="Pfam" id="PF08858"/>
    </source>
</evidence>
<reference evidence="2" key="2">
    <citation type="submission" date="2020-09" db="EMBL/GenBank/DDBJ databases">
        <authorList>
            <person name="Sun Q."/>
            <person name="Zhou Y."/>
        </authorList>
    </citation>
    <scope>NUCLEOTIDE SEQUENCE</scope>
    <source>
        <strain evidence="2">CGMCC 1.12408</strain>
    </source>
</reference>
<accession>A0A916W4I3</accession>
<feature type="domain" description="IDEAL" evidence="1">
    <location>
        <begin position="115"/>
        <end position="141"/>
    </location>
</feature>
<dbReference type="EMBL" id="BMEY01000003">
    <property type="protein sequence ID" value="GGA67045.1"/>
    <property type="molecule type" value="Genomic_DNA"/>
</dbReference>
<dbReference type="Gene3D" id="4.10.810.10">
    <property type="entry name" value="Virus Scaffolding Protein, Chain A"/>
    <property type="match status" value="1"/>
</dbReference>
<comment type="caution">
    <text evidence="2">The sequence shown here is derived from an EMBL/GenBank/DDBJ whole genome shotgun (WGS) entry which is preliminary data.</text>
</comment>
<gene>
    <name evidence="2" type="ORF">GCM10008025_08570</name>
</gene>
<dbReference type="InterPro" id="IPR014957">
    <property type="entry name" value="IDEAL_dom"/>
</dbReference>
<dbReference type="AlphaFoldDB" id="A0A916W4I3"/>
<dbReference type="Pfam" id="PF08858">
    <property type="entry name" value="IDEAL"/>
    <property type="match status" value="1"/>
</dbReference>